<dbReference type="Gene3D" id="3.40.50.1820">
    <property type="entry name" value="alpha/beta hydrolase"/>
    <property type="match status" value="1"/>
</dbReference>
<evidence type="ECO:0000256" key="2">
    <source>
        <dbReference type="ARBA" id="ARBA00022801"/>
    </source>
</evidence>
<reference evidence="3 4" key="1">
    <citation type="submission" date="2021-08" db="EMBL/GenBank/DDBJ databases">
        <authorList>
            <person name="Tuo L."/>
        </authorList>
    </citation>
    <scope>NUCLEOTIDE SEQUENCE [LARGE SCALE GENOMIC DNA]</scope>
    <source>
        <strain evidence="3 4">JCM 31229</strain>
    </source>
</reference>
<evidence type="ECO:0000256" key="1">
    <source>
        <dbReference type="ARBA" id="ARBA00005622"/>
    </source>
</evidence>
<sequence>MAAKGGGVAVKPGPVTLGQRFVIRSKLLKEDREILVRLPAYYDRAKQHYPVLIVLDGGNHFLHASGVVDFLSAGGRIPEMIVVAVPTMQRRARDLTAPFVNDEKAREDYKDIPVGGGAAFANFLADEVMPWVDSHYRTAPYRVLMGHSLGGLFNFIALFDRPDAFQAHIAVSPSLWWDKQAYVTLAEQKLGTLKQPHFLFMSWGDKEKTISESSQKLVDWMTAHPPAGLTWKARYYPGDDHGTTPHRTLYDGLSALYEGWLPDTNLHDAEDPDYVAEKDFPALLAAHRAARSRRFGYDVPIQPVEADTLVKWLIKRKRLDEALATARRHAALFPEYSDFQEGLGKVLTEMGRHAEALPHYEAAINDPGEYNDVWSDAVRLRKLRDQAKAPSAPASN</sequence>
<dbReference type="Gene3D" id="1.25.40.10">
    <property type="entry name" value="Tetratricopeptide repeat domain"/>
    <property type="match status" value="1"/>
</dbReference>
<dbReference type="PANTHER" id="PTHR40841">
    <property type="entry name" value="SIDEROPHORE TRIACETYLFUSARININE C ESTERASE"/>
    <property type="match status" value="1"/>
</dbReference>
<dbReference type="SUPFAM" id="SSF53474">
    <property type="entry name" value="alpha/beta-Hydrolases"/>
    <property type="match status" value="1"/>
</dbReference>
<keyword evidence="4" id="KW-1185">Reference proteome</keyword>
<keyword evidence="2" id="KW-0378">Hydrolase</keyword>
<gene>
    <name evidence="3" type="ORF">K7G82_08990</name>
</gene>
<organism evidence="3 4">
    <name type="scientific">Sphingomonas colocasiae</name>
    <dbReference type="NCBI Taxonomy" id="1848973"/>
    <lineage>
        <taxon>Bacteria</taxon>
        <taxon>Pseudomonadati</taxon>
        <taxon>Pseudomonadota</taxon>
        <taxon>Alphaproteobacteria</taxon>
        <taxon>Sphingomonadales</taxon>
        <taxon>Sphingomonadaceae</taxon>
        <taxon>Sphingomonas</taxon>
    </lineage>
</organism>
<dbReference type="RefSeq" id="WP_222989508.1">
    <property type="nucleotide sequence ID" value="NZ_JAINVV010000004.1"/>
</dbReference>
<evidence type="ECO:0000313" key="4">
    <source>
        <dbReference type="Proteomes" id="UP000706039"/>
    </source>
</evidence>
<dbReference type="InterPro" id="IPR052558">
    <property type="entry name" value="Siderophore_Hydrolase_D"/>
</dbReference>
<dbReference type="InterPro" id="IPR011990">
    <property type="entry name" value="TPR-like_helical_dom_sf"/>
</dbReference>
<dbReference type="Pfam" id="PF00756">
    <property type="entry name" value="Esterase"/>
    <property type="match status" value="1"/>
</dbReference>
<comment type="similarity">
    <text evidence="1">Belongs to the esterase D family.</text>
</comment>
<dbReference type="EMBL" id="JAINVV010000004">
    <property type="protein sequence ID" value="MBY8822425.1"/>
    <property type="molecule type" value="Genomic_DNA"/>
</dbReference>
<proteinExistence type="inferred from homology"/>
<accession>A0ABS7PM83</accession>
<dbReference type="InterPro" id="IPR000801">
    <property type="entry name" value="Esterase-like"/>
</dbReference>
<name>A0ABS7PM83_9SPHN</name>
<dbReference type="PANTHER" id="PTHR40841:SF2">
    <property type="entry name" value="SIDEROPHORE-DEGRADING ESTERASE (EUROFUNG)"/>
    <property type="match status" value="1"/>
</dbReference>
<protein>
    <recommendedName>
        <fullName evidence="5">Alpha/beta hydrolase</fullName>
    </recommendedName>
</protein>
<dbReference type="Proteomes" id="UP000706039">
    <property type="component" value="Unassembled WGS sequence"/>
</dbReference>
<comment type="caution">
    <text evidence="3">The sequence shown here is derived from an EMBL/GenBank/DDBJ whole genome shotgun (WGS) entry which is preliminary data.</text>
</comment>
<evidence type="ECO:0008006" key="5">
    <source>
        <dbReference type="Google" id="ProtNLM"/>
    </source>
</evidence>
<evidence type="ECO:0000313" key="3">
    <source>
        <dbReference type="EMBL" id="MBY8822425.1"/>
    </source>
</evidence>
<dbReference type="SUPFAM" id="SSF48452">
    <property type="entry name" value="TPR-like"/>
    <property type="match status" value="1"/>
</dbReference>
<dbReference type="InterPro" id="IPR029058">
    <property type="entry name" value="AB_hydrolase_fold"/>
</dbReference>